<dbReference type="PANTHER" id="PTHR12542:SF142">
    <property type="entry name" value="EXOCYST SUBUNIT EXO70 FAMILY PROTEIN"/>
    <property type="match status" value="1"/>
</dbReference>
<evidence type="ECO:0000313" key="5">
    <source>
        <dbReference type="EMBL" id="GAA0165123.1"/>
    </source>
</evidence>
<dbReference type="GO" id="GO:0015031">
    <property type="term" value="P:protein transport"/>
    <property type="evidence" value="ECO:0007669"/>
    <property type="project" value="UniProtKB-KW"/>
</dbReference>
<evidence type="ECO:0000256" key="2">
    <source>
        <dbReference type="ARBA" id="ARBA00022448"/>
    </source>
</evidence>
<protein>
    <recommendedName>
        <fullName evidence="3">Exocyst subunit Exo70 family protein</fullName>
    </recommendedName>
</protein>
<dbReference type="Gene3D" id="1.20.1280.170">
    <property type="entry name" value="Exocyst complex component Exo70"/>
    <property type="match status" value="1"/>
</dbReference>
<dbReference type="GO" id="GO:0005546">
    <property type="term" value="F:phosphatidylinositol-4,5-bisphosphate binding"/>
    <property type="evidence" value="ECO:0007669"/>
    <property type="project" value="InterPro"/>
</dbReference>
<dbReference type="GO" id="GO:0000145">
    <property type="term" value="C:exocyst"/>
    <property type="evidence" value="ECO:0007669"/>
    <property type="project" value="InterPro"/>
</dbReference>
<name>A0AAV3QR70_LITER</name>
<dbReference type="InterPro" id="IPR016159">
    <property type="entry name" value="Cullin_repeat-like_dom_sf"/>
</dbReference>
<dbReference type="InterPro" id="IPR046364">
    <property type="entry name" value="Exo70_C"/>
</dbReference>
<evidence type="ECO:0000256" key="1">
    <source>
        <dbReference type="ARBA" id="ARBA00006756"/>
    </source>
</evidence>
<dbReference type="PANTHER" id="PTHR12542">
    <property type="entry name" value="EXOCYST COMPLEX PROTEIN EXO70"/>
    <property type="match status" value="1"/>
</dbReference>
<dbReference type="EMBL" id="BAABME010005261">
    <property type="protein sequence ID" value="GAA0165123.1"/>
    <property type="molecule type" value="Genomic_DNA"/>
</dbReference>
<keyword evidence="2 3" id="KW-0813">Transport</keyword>
<comment type="function">
    <text evidence="3">Component of the exocyst complex.</text>
</comment>
<keyword evidence="3" id="KW-0268">Exocytosis</keyword>
<gene>
    <name evidence="5" type="ORF">LIER_20605</name>
</gene>
<reference evidence="5 6" key="1">
    <citation type="submission" date="2024-01" db="EMBL/GenBank/DDBJ databases">
        <title>The complete chloroplast genome sequence of Lithospermum erythrorhizon: insights into the phylogenetic relationship among Boraginaceae species and the maternal lineages of purple gromwells.</title>
        <authorList>
            <person name="Okada T."/>
            <person name="Watanabe K."/>
        </authorList>
    </citation>
    <scope>NUCLEOTIDE SEQUENCE [LARGE SCALE GENOMIC DNA]</scope>
</reference>
<keyword evidence="6" id="KW-1185">Reference proteome</keyword>
<sequence>MEICSILDEAKGNNGVTEKLEGDCWVERKRPKNLNYQHYASQRNETPQDCNSTSWELSIMKSNPDGVNSQVQEDVHASVVNSLSDGELRLELVHPAAISELKKIADRMIRSGTEKVQKIGKWIPILKIVIKLLLIEEIFLCEKVFAGSKLMREFDAVEICKRSSEKLLLILDTYDALLYVMPDLEELFNGDSGAGEMVCSEAKGVLDGFCEATTATFVEFEIAVREEASTSRKLKNGDIHPFTQYVMNCVKLLVDYSEILNGVFEKTDYDENDEVENVERMPCITRRLLSLIKSLESNLQEKYEDGGLQSVFLMNNLLHIINKVKDSEVRNFLGDHCISEWRGQIRQYAASYLRAVYSQSGGMISQDAFMFLLGSNVLCYDQHH</sequence>
<organism evidence="5 6">
    <name type="scientific">Lithospermum erythrorhizon</name>
    <name type="common">Purple gromwell</name>
    <name type="synonym">Lithospermum officinale var. erythrorhizon</name>
    <dbReference type="NCBI Taxonomy" id="34254"/>
    <lineage>
        <taxon>Eukaryota</taxon>
        <taxon>Viridiplantae</taxon>
        <taxon>Streptophyta</taxon>
        <taxon>Embryophyta</taxon>
        <taxon>Tracheophyta</taxon>
        <taxon>Spermatophyta</taxon>
        <taxon>Magnoliopsida</taxon>
        <taxon>eudicotyledons</taxon>
        <taxon>Gunneridae</taxon>
        <taxon>Pentapetalae</taxon>
        <taxon>asterids</taxon>
        <taxon>lamiids</taxon>
        <taxon>Boraginales</taxon>
        <taxon>Boraginaceae</taxon>
        <taxon>Boraginoideae</taxon>
        <taxon>Lithospermeae</taxon>
        <taxon>Lithospermum</taxon>
    </lineage>
</organism>
<dbReference type="SUPFAM" id="SSF74788">
    <property type="entry name" value="Cullin repeat-like"/>
    <property type="match status" value="1"/>
</dbReference>
<evidence type="ECO:0000259" key="4">
    <source>
        <dbReference type="Pfam" id="PF03081"/>
    </source>
</evidence>
<feature type="domain" description="Exocyst complex subunit Exo70 C-terminal" evidence="4">
    <location>
        <begin position="142"/>
        <end position="360"/>
    </location>
</feature>
<dbReference type="InterPro" id="IPR004140">
    <property type="entry name" value="Exo70"/>
</dbReference>
<dbReference type="GO" id="GO:0006887">
    <property type="term" value="P:exocytosis"/>
    <property type="evidence" value="ECO:0007669"/>
    <property type="project" value="UniProtKB-KW"/>
</dbReference>
<comment type="caution">
    <text evidence="5">The sequence shown here is derived from an EMBL/GenBank/DDBJ whole genome shotgun (WGS) entry which is preliminary data.</text>
</comment>
<dbReference type="AlphaFoldDB" id="A0AAV3QR70"/>
<comment type="similarity">
    <text evidence="1 3">Belongs to the EXO70 family.</text>
</comment>
<evidence type="ECO:0000256" key="3">
    <source>
        <dbReference type="RuleBase" id="RU365026"/>
    </source>
</evidence>
<keyword evidence="3" id="KW-0653">Protein transport</keyword>
<dbReference type="Proteomes" id="UP001454036">
    <property type="component" value="Unassembled WGS sequence"/>
</dbReference>
<accession>A0AAV3QR70</accession>
<proteinExistence type="inferred from homology"/>
<dbReference type="Pfam" id="PF03081">
    <property type="entry name" value="Exo70_C"/>
    <property type="match status" value="1"/>
</dbReference>
<evidence type="ECO:0000313" key="6">
    <source>
        <dbReference type="Proteomes" id="UP001454036"/>
    </source>
</evidence>